<dbReference type="GO" id="GO:0043565">
    <property type="term" value="F:sequence-specific DNA binding"/>
    <property type="evidence" value="ECO:0007669"/>
    <property type="project" value="TreeGrafter"/>
</dbReference>
<evidence type="ECO:0000259" key="5">
    <source>
        <dbReference type="PROSITE" id="PS50931"/>
    </source>
</evidence>
<keyword evidence="3" id="KW-0238">DNA-binding</keyword>
<dbReference type="Pfam" id="PF03466">
    <property type="entry name" value="LysR_substrate"/>
    <property type="match status" value="1"/>
</dbReference>
<evidence type="ECO:0000256" key="1">
    <source>
        <dbReference type="ARBA" id="ARBA00009437"/>
    </source>
</evidence>
<dbReference type="Gene3D" id="1.10.10.10">
    <property type="entry name" value="Winged helix-like DNA-binding domain superfamily/Winged helix DNA-binding domain"/>
    <property type="match status" value="1"/>
</dbReference>
<dbReference type="PANTHER" id="PTHR30537:SF3">
    <property type="entry name" value="TRANSCRIPTIONAL REGULATORY PROTEIN"/>
    <property type="match status" value="1"/>
</dbReference>
<keyword evidence="2" id="KW-0805">Transcription regulation</keyword>
<dbReference type="InterPro" id="IPR005119">
    <property type="entry name" value="LysR_subst-bd"/>
</dbReference>
<evidence type="ECO:0000313" key="6">
    <source>
        <dbReference type="EMBL" id="TDH37610.1"/>
    </source>
</evidence>
<dbReference type="Pfam" id="PF00126">
    <property type="entry name" value="HTH_1"/>
    <property type="match status" value="1"/>
</dbReference>
<comment type="caution">
    <text evidence="6">The sequence shown here is derived from an EMBL/GenBank/DDBJ whole genome shotgun (WGS) entry which is preliminary data.</text>
</comment>
<dbReference type="PROSITE" id="PS50931">
    <property type="entry name" value="HTH_LYSR"/>
    <property type="match status" value="1"/>
</dbReference>
<evidence type="ECO:0000256" key="3">
    <source>
        <dbReference type="ARBA" id="ARBA00023125"/>
    </source>
</evidence>
<sequence>MQDLDWNLLKSFLAVVETGSLTAAARRLEASQPTLGRHVAELEGRIGATLLRRTPQGQEVTEAGAAFLADIRAMRDASDAILRRAAGGGRDVRGTVRITASVVIGSLVLPRIVAGLRRQHPELEIEIVATDSVDNLLRRDADIAIRMVKPAQVDLVTRHIGDIPLVAGARRDYFERRGRPNTASDLLEHDVLGFDRDDALQRGFAAFGVAIDRSFFRIRSDNHLVLWQALRQGAGIGFAQKPLFEAEPDLETVLPDLRIPSLPVWLTAHRDIRHAPRISAVLDGLEEGLTAYIAGEWARSL</sequence>
<dbReference type="GO" id="GO:0003700">
    <property type="term" value="F:DNA-binding transcription factor activity"/>
    <property type="evidence" value="ECO:0007669"/>
    <property type="project" value="InterPro"/>
</dbReference>
<name>A0A4R5PL11_9HYPH</name>
<dbReference type="PRINTS" id="PR00039">
    <property type="entry name" value="HTHLYSR"/>
</dbReference>
<reference evidence="6 7" key="1">
    <citation type="journal article" date="2013" name="Int. J. Syst. Evol. Microbiol.">
        <title>Hoeflea suaedae sp. nov., an endophytic bacterium isolated from the root of the halophyte Suaeda maritima.</title>
        <authorList>
            <person name="Chung E.J."/>
            <person name="Park J.A."/>
            <person name="Pramanik P."/>
            <person name="Bibi F."/>
            <person name="Jeon C.O."/>
            <person name="Chung Y.R."/>
        </authorList>
    </citation>
    <scope>NUCLEOTIDE SEQUENCE [LARGE SCALE GENOMIC DNA]</scope>
    <source>
        <strain evidence="6 7">YC6898</strain>
    </source>
</reference>
<dbReference type="AlphaFoldDB" id="A0A4R5PL11"/>
<keyword evidence="4" id="KW-0804">Transcription</keyword>
<keyword evidence="7" id="KW-1185">Reference proteome</keyword>
<evidence type="ECO:0000313" key="7">
    <source>
        <dbReference type="Proteomes" id="UP000295131"/>
    </source>
</evidence>
<dbReference type="Gene3D" id="3.40.190.290">
    <property type="match status" value="1"/>
</dbReference>
<evidence type="ECO:0000256" key="2">
    <source>
        <dbReference type="ARBA" id="ARBA00023015"/>
    </source>
</evidence>
<dbReference type="SUPFAM" id="SSF53850">
    <property type="entry name" value="Periplasmic binding protein-like II"/>
    <property type="match status" value="1"/>
</dbReference>
<dbReference type="EMBL" id="SMSI01000001">
    <property type="protein sequence ID" value="TDH37610.1"/>
    <property type="molecule type" value="Genomic_DNA"/>
</dbReference>
<dbReference type="OrthoDB" id="9798121at2"/>
<comment type="similarity">
    <text evidence="1">Belongs to the LysR transcriptional regulatory family.</text>
</comment>
<gene>
    <name evidence="6" type="ORF">E2A64_00220</name>
</gene>
<accession>A0A4R5PL11</accession>
<feature type="domain" description="HTH lysR-type" evidence="5">
    <location>
        <begin position="4"/>
        <end position="61"/>
    </location>
</feature>
<dbReference type="InterPro" id="IPR036388">
    <property type="entry name" value="WH-like_DNA-bd_sf"/>
</dbReference>
<dbReference type="GO" id="GO:0006351">
    <property type="term" value="P:DNA-templated transcription"/>
    <property type="evidence" value="ECO:0007669"/>
    <property type="project" value="TreeGrafter"/>
</dbReference>
<dbReference type="Proteomes" id="UP000295131">
    <property type="component" value="Unassembled WGS sequence"/>
</dbReference>
<dbReference type="PANTHER" id="PTHR30537">
    <property type="entry name" value="HTH-TYPE TRANSCRIPTIONAL REGULATOR"/>
    <property type="match status" value="1"/>
</dbReference>
<dbReference type="InterPro" id="IPR000847">
    <property type="entry name" value="LysR_HTH_N"/>
</dbReference>
<evidence type="ECO:0000256" key="4">
    <source>
        <dbReference type="ARBA" id="ARBA00023163"/>
    </source>
</evidence>
<organism evidence="6 7">
    <name type="scientific">Pseudohoeflea suaedae</name>
    <dbReference type="NCBI Taxonomy" id="877384"/>
    <lineage>
        <taxon>Bacteria</taxon>
        <taxon>Pseudomonadati</taxon>
        <taxon>Pseudomonadota</taxon>
        <taxon>Alphaproteobacteria</taxon>
        <taxon>Hyphomicrobiales</taxon>
        <taxon>Rhizobiaceae</taxon>
        <taxon>Pseudohoeflea</taxon>
    </lineage>
</organism>
<dbReference type="RefSeq" id="WP_133282448.1">
    <property type="nucleotide sequence ID" value="NZ_SMSI01000001.1"/>
</dbReference>
<protein>
    <submittedName>
        <fullName evidence="6">LysR family transcriptional regulator</fullName>
    </submittedName>
</protein>
<proteinExistence type="inferred from homology"/>
<dbReference type="InterPro" id="IPR036390">
    <property type="entry name" value="WH_DNA-bd_sf"/>
</dbReference>
<dbReference type="InterPro" id="IPR058163">
    <property type="entry name" value="LysR-type_TF_proteobact-type"/>
</dbReference>
<dbReference type="SUPFAM" id="SSF46785">
    <property type="entry name" value="Winged helix' DNA-binding domain"/>
    <property type="match status" value="1"/>
</dbReference>